<dbReference type="InterPro" id="IPR036259">
    <property type="entry name" value="MFS_trans_sf"/>
</dbReference>
<feature type="transmembrane region" description="Helical" evidence="1">
    <location>
        <begin position="185"/>
        <end position="204"/>
    </location>
</feature>
<comment type="caution">
    <text evidence="2">The sequence shown here is derived from an EMBL/GenBank/DDBJ whole genome shotgun (WGS) entry which is preliminary data.</text>
</comment>
<dbReference type="RefSeq" id="WP_381497053.1">
    <property type="nucleotide sequence ID" value="NZ_JBHUOM010000001.1"/>
</dbReference>
<name>A0ABW6ABV4_9BACT</name>
<evidence type="ECO:0000313" key="2">
    <source>
        <dbReference type="EMBL" id="MFD2932867.1"/>
    </source>
</evidence>
<keyword evidence="1" id="KW-1133">Transmembrane helix</keyword>
<keyword evidence="1" id="KW-0472">Membrane</keyword>
<dbReference type="SUPFAM" id="SSF56935">
    <property type="entry name" value="Porins"/>
    <property type="match status" value="1"/>
</dbReference>
<organism evidence="2 3">
    <name type="scientific">Spirosoma flavum</name>
    <dbReference type="NCBI Taxonomy" id="2048557"/>
    <lineage>
        <taxon>Bacteria</taxon>
        <taxon>Pseudomonadati</taxon>
        <taxon>Bacteroidota</taxon>
        <taxon>Cytophagia</taxon>
        <taxon>Cytophagales</taxon>
        <taxon>Cytophagaceae</taxon>
        <taxon>Spirosoma</taxon>
    </lineage>
</organism>
<evidence type="ECO:0000313" key="3">
    <source>
        <dbReference type="Proteomes" id="UP001597512"/>
    </source>
</evidence>
<feature type="transmembrane region" description="Helical" evidence="1">
    <location>
        <begin position="210"/>
        <end position="227"/>
    </location>
</feature>
<protein>
    <recommendedName>
        <fullName evidence="4">TonB-dependent receptor</fullName>
    </recommendedName>
</protein>
<reference evidence="3" key="1">
    <citation type="journal article" date="2019" name="Int. J. Syst. Evol. Microbiol.">
        <title>The Global Catalogue of Microorganisms (GCM) 10K type strain sequencing project: providing services to taxonomists for standard genome sequencing and annotation.</title>
        <authorList>
            <consortium name="The Broad Institute Genomics Platform"/>
            <consortium name="The Broad Institute Genome Sequencing Center for Infectious Disease"/>
            <person name="Wu L."/>
            <person name="Ma J."/>
        </authorList>
    </citation>
    <scope>NUCLEOTIDE SEQUENCE [LARGE SCALE GENOMIC DNA]</scope>
    <source>
        <strain evidence="3">KCTC 52490</strain>
    </source>
</reference>
<gene>
    <name evidence="2" type="ORF">ACFS25_03695</name>
</gene>
<sequence length="229" mass="25100">MTSKDPFRYQGLSVQTKVGVNHVNDSNTGAAIYQDYGLRYAKAFSNRLAVKLVASYMKGLDWFATDYTDVDATTLPEKEGLSNPAYNGLNVYGDEVNRTITGIGKVSRMDYLEKDLTDYTVYSLKLNGAVHYRITPKLEAIYSYNFAKGTANYTGCNRFSVNGFYVPTLFPASIRATATGFCFNVGRLFTATTVLFVGALTIALGGIGNALLVFSAAFMVAFGAVWFKK</sequence>
<keyword evidence="3" id="KW-1185">Reference proteome</keyword>
<evidence type="ECO:0008006" key="4">
    <source>
        <dbReference type="Google" id="ProtNLM"/>
    </source>
</evidence>
<proteinExistence type="predicted"/>
<accession>A0ABW6ABV4</accession>
<keyword evidence="1" id="KW-0812">Transmembrane</keyword>
<evidence type="ECO:0000256" key="1">
    <source>
        <dbReference type="SAM" id="Phobius"/>
    </source>
</evidence>
<dbReference type="SUPFAM" id="SSF103473">
    <property type="entry name" value="MFS general substrate transporter"/>
    <property type="match status" value="1"/>
</dbReference>
<dbReference type="EMBL" id="JBHUOM010000001">
    <property type="protein sequence ID" value="MFD2932867.1"/>
    <property type="molecule type" value="Genomic_DNA"/>
</dbReference>
<dbReference type="Proteomes" id="UP001597512">
    <property type="component" value="Unassembled WGS sequence"/>
</dbReference>